<dbReference type="Proteomes" id="UP000292958">
    <property type="component" value="Unassembled WGS sequence"/>
</dbReference>
<organism evidence="6 7">
    <name type="scientific">Edaphobacter modestus</name>
    <dbReference type="NCBI Taxonomy" id="388466"/>
    <lineage>
        <taxon>Bacteria</taxon>
        <taxon>Pseudomonadati</taxon>
        <taxon>Acidobacteriota</taxon>
        <taxon>Terriglobia</taxon>
        <taxon>Terriglobales</taxon>
        <taxon>Acidobacteriaceae</taxon>
        <taxon>Edaphobacter</taxon>
    </lineage>
</organism>
<dbReference type="Gene3D" id="3.40.50.970">
    <property type="match status" value="2"/>
</dbReference>
<comment type="similarity">
    <text evidence="4">Belongs to the transketolase family.</text>
</comment>
<evidence type="ECO:0000313" key="7">
    <source>
        <dbReference type="Proteomes" id="UP000292958"/>
    </source>
</evidence>
<dbReference type="PANTHER" id="PTHR43825:SF1">
    <property type="entry name" value="TRANSKETOLASE-LIKE PYRIMIDINE-BINDING DOMAIN-CONTAINING PROTEIN"/>
    <property type="match status" value="1"/>
</dbReference>
<sequence>MSPSGFAVGEPKVSNRELMMHRDEIFQSGLLKLLAIKDSDIRILTLGQSRDAIDKGLHAGGALSATIPLVALFYGGFLRLDLTDPTRTGQDLFTLSKGHAVAALASIYAELGYFDEVVLRGSRSHHSILNGHPGPVLPGIQIATGPMGQGIGVAQGFAIVGKRNPRFDSYCMVGDGELQEGSCWEAIMYAAQHGLDNFCVLVDRNNGQLDIHDRMLFPMPPLEEVFRSYGWNAYNVDATQYDGVVSALRNFRYGTRNGKPTVILCNTKKGFGAFSDFFNKHKVTVPEAVLAQELLLQQQRRATRVEEFLAFLDDLPGGAESESMREWLLSEAERMHLTAGRSSDGNLLDAVIGPVATKRVPKRDKKIHYDASALPKLDKGKSYSAAEMVTAAMKIFARDKRVVSIDSDLASTSGLESGVGGADQSRALNVGVAEANMMLISEAFAALGYNTWCSTFCPFFNWQVLRRTAVGHQERLEAIADKNGWLSEGHGLDITYLATAANFETRTNGATHMGNDDATTFDGVAHLKIIDVSCPQQMLSIMKWTMEGNRGLVYLRVMRTGSAVLYGADYEFDYGRGYRLRSGDSDRAILISSGRGVHEAIGAAEICAGKGIGVTVVDMPSVDEELLMKLYRTGRPMIFAEQNNGYLWQNFLKVLYRHRADADSKGLSHISTINTLDADGNKQFIHSATYEELVEVFGLTPAAISDAIQRVVEA</sequence>
<comment type="cofactor">
    <cofactor evidence="2">
        <name>Mg(2+)</name>
        <dbReference type="ChEBI" id="CHEBI:18420"/>
    </cofactor>
</comment>
<dbReference type="AlphaFoldDB" id="A0A4V2G4V5"/>
<proteinExistence type="inferred from homology"/>
<gene>
    <name evidence="6" type="ORF">BDD14_4021</name>
</gene>
<evidence type="ECO:0000256" key="2">
    <source>
        <dbReference type="ARBA" id="ARBA00001946"/>
    </source>
</evidence>
<dbReference type="GO" id="GO:0005737">
    <property type="term" value="C:cytoplasm"/>
    <property type="evidence" value="ECO:0007669"/>
    <property type="project" value="UniProtKB-ARBA"/>
</dbReference>
<dbReference type="InterPro" id="IPR009014">
    <property type="entry name" value="Transketo_C/PFOR_II"/>
</dbReference>
<comment type="caution">
    <text evidence="6">The sequence shown here is derived from an EMBL/GenBank/DDBJ whole genome shotgun (WGS) entry which is preliminary data.</text>
</comment>
<dbReference type="InterPro" id="IPR005475">
    <property type="entry name" value="Transketolase-like_Pyr-bd"/>
</dbReference>
<feature type="domain" description="Transketolase-like pyrimidine-binding" evidence="5">
    <location>
        <begin position="383"/>
        <end position="564"/>
    </location>
</feature>
<dbReference type="EMBL" id="SHKW01000001">
    <property type="protein sequence ID" value="RZU42436.1"/>
    <property type="molecule type" value="Genomic_DNA"/>
</dbReference>
<dbReference type="InterPro" id="IPR051157">
    <property type="entry name" value="PDH/Transketolase"/>
</dbReference>
<evidence type="ECO:0000256" key="1">
    <source>
        <dbReference type="ARBA" id="ARBA00001936"/>
    </source>
</evidence>
<accession>A0A4V2G4V5</accession>
<name>A0A4V2G4V5_9BACT</name>
<dbReference type="SUPFAM" id="SSF52922">
    <property type="entry name" value="TK C-terminal domain-like"/>
    <property type="match status" value="1"/>
</dbReference>
<evidence type="ECO:0000259" key="5">
    <source>
        <dbReference type="SMART" id="SM00861"/>
    </source>
</evidence>
<protein>
    <submittedName>
        <fullName evidence="6">Transketolase</fullName>
    </submittedName>
</protein>
<comment type="cofactor">
    <cofactor evidence="1">
        <name>Mn(2+)</name>
        <dbReference type="ChEBI" id="CHEBI:29035"/>
    </cofactor>
</comment>
<dbReference type="OrthoDB" id="8732661at2"/>
<evidence type="ECO:0000313" key="6">
    <source>
        <dbReference type="EMBL" id="RZU42436.1"/>
    </source>
</evidence>
<dbReference type="InterPro" id="IPR005474">
    <property type="entry name" value="Transketolase_N"/>
</dbReference>
<keyword evidence="7" id="KW-1185">Reference proteome</keyword>
<dbReference type="InterPro" id="IPR033248">
    <property type="entry name" value="Transketolase_C"/>
</dbReference>
<evidence type="ECO:0000256" key="3">
    <source>
        <dbReference type="ARBA" id="ARBA00001964"/>
    </source>
</evidence>
<dbReference type="PANTHER" id="PTHR43825">
    <property type="entry name" value="PYRUVATE DEHYDROGENASE E1 COMPONENT"/>
    <property type="match status" value="1"/>
</dbReference>
<dbReference type="Pfam" id="PF00456">
    <property type="entry name" value="Transketolase_N"/>
    <property type="match status" value="1"/>
</dbReference>
<dbReference type="SUPFAM" id="SSF52518">
    <property type="entry name" value="Thiamin diphosphate-binding fold (THDP-binding)"/>
    <property type="match status" value="2"/>
</dbReference>
<dbReference type="Pfam" id="PF02780">
    <property type="entry name" value="Transketolase_C"/>
    <property type="match status" value="1"/>
</dbReference>
<reference evidence="6 7" key="1">
    <citation type="submission" date="2019-02" db="EMBL/GenBank/DDBJ databases">
        <title>Genomic Encyclopedia of Archaeal and Bacterial Type Strains, Phase II (KMG-II): from individual species to whole genera.</title>
        <authorList>
            <person name="Goeker M."/>
        </authorList>
    </citation>
    <scope>NUCLEOTIDE SEQUENCE [LARGE SCALE GENOMIC DNA]</scope>
    <source>
        <strain evidence="6 7">DSM 18101</strain>
    </source>
</reference>
<dbReference type="Pfam" id="PF02779">
    <property type="entry name" value="Transket_pyr"/>
    <property type="match status" value="1"/>
</dbReference>
<dbReference type="RefSeq" id="WP_130420251.1">
    <property type="nucleotide sequence ID" value="NZ_SHKW01000001.1"/>
</dbReference>
<dbReference type="SMART" id="SM00861">
    <property type="entry name" value="Transket_pyr"/>
    <property type="match status" value="1"/>
</dbReference>
<comment type="cofactor">
    <cofactor evidence="3">
        <name>thiamine diphosphate</name>
        <dbReference type="ChEBI" id="CHEBI:58937"/>
    </cofactor>
</comment>
<dbReference type="Gene3D" id="3.40.50.920">
    <property type="match status" value="1"/>
</dbReference>
<evidence type="ECO:0000256" key="4">
    <source>
        <dbReference type="ARBA" id="ARBA00007131"/>
    </source>
</evidence>
<dbReference type="InterPro" id="IPR029061">
    <property type="entry name" value="THDP-binding"/>
</dbReference>